<organism evidence="2 3">
    <name type="scientific">Microbacterium resistens</name>
    <dbReference type="NCBI Taxonomy" id="156977"/>
    <lineage>
        <taxon>Bacteria</taxon>
        <taxon>Bacillati</taxon>
        <taxon>Actinomycetota</taxon>
        <taxon>Actinomycetes</taxon>
        <taxon>Micrococcales</taxon>
        <taxon>Microbacteriaceae</taxon>
        <taxon>Microbacterium</taxon>
    </lineage>
</organism>
<evidence type="ECO:0000313" key="3">
    <source>
        <dbReference type="Proteomes" id="UP001199642"/>
    </source>
</evidence>
<reference evidence="2 3" key="1">
    <citation type="submission" date="2023-01" db="EMBL/GenBank/DDBJ databases">
        <title>Characterization of estradiol degrading bacteria Microbacterium sp. MZT7 and reveal degrading genes through genome analysis.</title>
        <authorList>
            <person name="Hao P."/>
            <person name="Gao Y."/>
        </authorList>
    </citation>
    <scope>NUCLEOTIDE SEQUENCE [LARGE SCALE GENOMIC DNA]</scope>
    <source>
        <strain evidence="2 3">MZT7</strain>
    </source>
</reference>
<protein>
    <submittedName>
        <fullName evidence="2">Apolipoprotein A1/A4/E family protein</fullName>
    </submittedName>
</protein>
<dbReference type="Gene3D" id="1.20.120.20">
    <property type="entry name" value="Apolipoprotein"/>
    <property type="match status" value="1"/>
</dbReference>
<evidence type="ECO:0000256" key="1">
    <source>
        <dbReference type="SAM" id="Phobius"/>
    </source>
</evidence>
<evidence type="ECO:0000313" key="2">
    <source>
        <dbReference type="EMBL" id="UGS28611.1"/>
    </source>
</evidence>
<keyword evidence="3" id="KW-1185">Reference proteome</keyword>
<accession>A0ABY3RXJ7</accession>
<feature type="transmembrane region" description="Helical" evidence="1">
    <location>
        <begin position="6"/>
        <end position="31"/>
    </location>
</feature>
<keyword evidence="1" id="KW-0812">Transmembrane</keyword>
<dbReference type="EMBL" id="CP082781">
    <property type="protein sequence ID" value="UGS28611.1"/>
    <property type="molecule type" value="Genomic_DNA"/>
</dbReference>
<name>A0ABY3RXJ7_9MICO</name>
<sequence>MSPEIFAVVLSAVGVVVTFGVAMVAGFGWCVRRIDAAVARLEHRVDARIDALDERLTARIDAVEEKLTARIDAVDERLTARIDAVEEKLTARIDALENRLTTETTDLRVAIARIEGTPRRLLTTH</sequence>
<dbReference type="Proteomes" id="UP001199642">
    <property type="component" value="Chromosome"/>
</dbReference>
<keyword evidence="1" id="KW-1133">Transmembrane helix</keyword>
<dbReference type="SUPFAM" id="SSF47162">
    <property type="entry name" value="Apolipoprotein"/>
    <property type="match status" value="1"/>
</dbReference>
<keyword evidence="1" id="KW-0472">Membrane</keyword>
<gene>
    <name evidence="2" type="ORF">K8F61_14985</name>
</gene>
<proteinExistence type="predicted"/>